<dbReference type="Gene3D" id="3.20.20.70">
    <property type="entry name" value="Aldolase class I"/>
    <property type="match status" value="1"/>
</dbReference>
<gene>
    <name evidence="2" type="ORF">JOF34_002218</name>
</gene>
<dbReference type="InterPro" id="IPR013785">
    <property type="entry name" value="Aldolase_TIM"/>
</dbReference>
<evidence type="ECO:0000313" key="2">
    <source>
        <dbReference type="EMBL" id="MBP2437632.1"/>
    </source>
</evidence>
<keyword evidence="1 2" id="KW-0456">Lyase</keyword>
<name>A0ABS4ZK17_9MICO</name>
<dbReference type="InterPro" id="IPR002220">
    <property type="entry name" value="DapA-like"/>
</dbReference>
<protein>
    <submittedName>
        <fullName evidence="2">Dihydrodipicolinate synthase/N-acetylneuraminate lyase</fullName>
    </submittedName>
</protein>
<dbReference type="EMBL" id="JAGIOL010000001">
    <property type="protein sequence ID" value="MBP2437632.1"/>
    <property type="molecule type" value="Genomic_DNA"/>
</dbReference>
<accession>A0ABS4ZK17</accession>
<dbReference type="Proteomes" id="UP001519362">
    <property type="component" value="Unassembled WGS sequence"/>
</dbReference>
<dbReference type="Pfam" id="PF00701">
    <property type="entry name" value="DHDPS"/>
    <property type="match status" value="1"/>
</dbReference>
<reference evidence="2 3" key="1">
    <citation type="submission" date="2021-03" db="EMBL/GenBank/DDBJ databases">
        <title>Sequencing the genomes of 1000 actinobacteria strains.</title>
        <authorList>
            <person name="Klenk H.-P."/>
        </authorList>
    </citation>
    <scope>NUCLEOTIDE SEQUENCE [LARGE SCALE GENOMIC DNA]</scope>
    <source>
        <strain evidence="2 3">DSM 24221</strain>
    </source>
</reference>
<evidence type="ECO:0000313" key="3">
    <source>
        <dbReference type="Proteomes" id="UP001519362"/>
    </source>
</evidence>
<sequence>MTTLNIPDRVLFFPVTAFDAHDRVDEDLVGAPQEGLIAYVEQIAAATDLPLVVYHRANAQFTPSSIARLLQNPQIAGVKDGAPLIDPSPEQINRLAAIIAHGEELAG</sequence>
<comment type="caution">
    <text evidence="2">The sequence shown here is derived from an EMBL/GenBank/DDBJ whole genome shotgun (WGS) entry which is preliminary data.</text>
</comment>
<dbReference type="SUPFAM" id="SSF51569">
    <property type="entry name" value="Aldolase"/>
    <property type="match status" value="1"/>
</dbReference>
<proteinExistence type="predicted"/>
<evidence type="ECO:0000256" key="1">
    <source>
        <dbReference type="ARBA" id="ARBA00023239"/>
    </source>
</evidence>
<dbReference type="GO" id="GO:0016829">
    <property type="term" value="F:lyase activity"/>
    <property type="evidence" value="ECO:0007669"/>
    <property type="project" value="UniProtKB-KW"/>
</dbReference>
<keyword evidence="3" id="KW-1185">Reference proteome</keyword>
<organism evidence="2 3">
    <name type="scientific">Microbacterium amylolyticum</name>
    <dbReference type="NCBI Taxonomy" id="936337"/>
    <lineage>
        <taxon>Bacteria</taxon>
        <taxon>Bacillati</taxon>
        <taxon>Actinomycetota</taxon>
        <taxon>Actinomycetes</taxon>
        <taxon>Micrococcales</taxon>
        <taxon>Microbacteriaceae</taxon>
        <taxon>Microbacterium</taxon>
    </lineage>
</organism>
<dbReference type="RefSeq" id="WP_165133492.1">
    <property type="nucleotide sequence ID" value="NZ_CP049253.1"/>
</dbReference>